<reference evidence="1 2" key="1">
    <citation type="submission" date="2020-08" db="EMBL/GenBank/DDBJ databases">
        <title>Genomic Encyclopedia of Type Strains, Phase IV (KMG-IV): sequencing the most valuable type-strain genomes for metagenomic binning, comparative biology and taxonomic classification.</title>
        <authorList>
            <person name="Goeker M."/>
        </authorList>
    </citation>
    <scope>NUCLEOTIDE SEQUENCE [LARGE SCALE GENOMIC DNA]</scope>
    <source>
        <strain evidence="1 2">DSM 26736</strain>
    </source>
</reference>
<dbReference type="InterPro" id="IPR023214">
    <property type="entry name" value="HAD_sf"/>
</dbReference>
<dbReference type="Pfam" id="PF00702">
    <property type="entry name" value="Hydrolase"/>
    <property type="match status" value="1"/>
</dbReference>
<gene>
    <name evidence="1" type="ORF">FHT02_001962</name>
</gene>
<comment type="caution">
    <text evidence="1">The sequence shown here is derived from an EMBL/GenBank/DDBJ whole genome shotgun (WGS) entry which is preliminary data.</text>
</comment>
<dbReference type="InterPro" id="IPR036412">
    <property type="entry name" value="HAD-like_sf"/>
</dbReference>
<dbReference type="Gene3D" id="3.40.50.1000">
    <property type="entry name" value="HAD superfamily/HAD-like"/>
    <property type="match status" value="1"/>
</dbReference>
<dbReference type="RefSeq" id="WP_184086869.1">
    <property type="nucleotide sequence ID" value="NZ_JACIJF010000004.1"/>
</dbReference>
<evidence type="ECO:0000313" key="1">
    <source>
        <dbReference type="EMBL" id="MBB5710731.1"/>
    </source>
</evidence>
<dbReference type="SUPFAM" id="SSF56784">
    <property type="entry name" value="HAD-like"/>
    <property type="match status" value="1"/>
</dbReference>
<dbReference type="AlphaFoldDB" id="A0A840YQ29"/>
<protein>
    <submittedName>
        <fullName evidence="1">FMN phosphatase YigB (HAD superfamily)</fullName>
    </submittedName>
</protein>
<proteinExistence type="predicted"/>
<keyword evidence="2" id="KW-1185">Reference proteome</keyword>
<dbReference type="EMBL" id="JACIJF010000004">
    <property type="protein sequence ID" value="MBB5710731.1"/>
    <property type="molecule type" value="Genomic_DNA"/>
</dbReference>
<evidence type="ECO:0000313" key="2">
    <source>
        <dbReference type="Proteomes" id="UP000527143"/>
    </source>
</evidence>
<accession>A0A840YQ29</accession>
<organism evidence="1 2">
    <name type="scientific">Sphingomonas xinjiangensis</name>
    <dbReference type="NCBI Taxonomy" id="643568"/>
    <lineage>
        <taxon>Bacteria</taxon>
        <taxon>Pseudomonadati</taxon>
        <taxon>Pseudomonadota</taxon>
        <taxon>Alphaproteobacteria</taxon>
        <taxon>Sphingomonadales</taxon>
        <taxon>Sphingomonadaceae</taxon>
        <taxon>Sphingomonas</taxon>
    </lineage>
</organism>
<sequence length="803" mass="87632">MPDIILPHDLPTALDGRDGLKLLSLDCFDTLLWRDCHAPKDLFGTLPNTTVTQRQWAEQRARAGAELRHGREEVTIAEIYRELLPNGSADDRNAAIRHELDAEAAHCFAFGPTVKLMQAAKHRGMQVIIVSDTYLDADRLRDLIATAAGEEVASLIDRIFCSSAYGKPKSMGLYGEVLKALNVRPQTILHIGDNFRADVTGVSPFGVHTLHLKQFDQDTEQRLRLESAVNAMLHPVQTGLAATHQPHRATLSAVEPTIQDPAEAFGFATLGPVLHGYDRWLAAEAAELAARNGGKIHHVFLMRDGYLPQLVHQASGGDAGHAVEISRFTATAASFVDGEAVERYIQIEEESEPRVVAKQLLLAPAEIDTVLGKSPSGKGAYAALARAVRTPARLRRITNASAAFADRLIAHVRRTVDPAPGDTLMLVDLGYNGSVQNDIEPLLRERLGVHVAGRYLLLREQFRAGLDKKGFIGHDQYDGSTLEALCTNVAVLEQLCTVAQGSVVDYQPDGTPIRKGNSIKARQSALRERIQAGCVRFSRSQASMTIRRAAPHEAQMWRRAAAAVLGRLMYLPMAQELAVLREFEHDVNLGVDDTVALFDHAIAHRGLRRRGLFYMKGADRMYLPAELHGEGLALKLSLLTHKRFGLGLKHADFVDRTLSLPVIVADGRDVSTSTVNATPTHDGYYLAAIPVGDCRLSIGLQFGKLFDWVQVESAVFVPASHFGDKRGPGSEEVDGLPSLDGMEQTAPHLFRCADASAFMMVPPPPRRDDRQMLLAVTFRPIAPRQAPPAAAAHTLAHASGVSA</sequence>
<name>A0A840YQ29_9SPHN</name>
<dbReference type="Proteomes" id="UP000527143">
    <property type="component" value="Unassembled WGS sequence"/>
</dbReference>